<dbReference type="EMBL" id="NOJY02000096">
    <property type="protein sequence ID" value="RDY25229.1"/>
    <property type="molecule type" value="Genomic_DNA"/>
</dbReference>
<dbReference type="SMART" id="SM00530">
    <property type="entry name" value="HTH_XRE"/>
    <property type="match status" value="1"/>
</dbReference>
<dbReference type="Gene3D" id="2.60.120.10">
    <property type="entry name" value="Jelly Rolls"/>
    <property type="match status" value="1"/>
</dbReference>
<dbReference type="PANTHER" id="PTHR46797">
    <property type="entry name" value="HTH-TYPE TRANSCRIPTIONAL REGULATOR"/>
    <property type="match status" value="1"/>
</dbReference>
<dbReference type="GO" id="GO:0005829">
    <property type="term" value="C:cytosol"/>
    <property type="evidence" value="ECO:0007669"/>
    <property type="project" value="TreeGrafter"/>
</dbReference>
<dbReference type="CDD" id="cd02209">
    <property type="entry name" value="cupin_XRE_C"/>
    <property type="match status" value="1"/>
</dbReference>
<dbReference type="SUPFAM" id="SSF51182">
    <property type="entry name" value="RmlC-like cupins"/>
    <property type="match status" value="1"/>
</dbReference>
<dbReference type="Pfam" id="PF07883">
    <property type="entry name" value="Cupin_2"/>
    <property type="match status" value="1"/>
</dbReference>
<accession>A0A371IXM8</accession>
<evidence type="ECO:0000259" key="2">
    <source>
        <dbReference type="PROSITE" id="PS50943"/>
    </source>
</evidence>
<organism evidence="3 4">
    <name type="scientific">Romboutsia weinsteinii</name>
    <dbReference type="NCBI Taxonomy" id="2020949"/>
    <lineage>
        <taxon>Bacteria</taxon>
        <taxon>Bacillati</taxon>
        <taxon>Bacillota</taxon>
        <taxon>Clostridia</taxon>
        <taxon>Peptostreptococcales</taxon>
        <taxon>Peptostreptococcaceae</taxon>
        <taxon>Romboutsia</taxon>
    </lineage>
</organism>
<feature type="domain" description="HTH cro/C1-type" evidence="2">
    <location>
        <begin position="10"/>
        <end position="65"/>
    </location>
</feature>
<dbReference type="AlphaFoldDB" id="A0A371IXM8"/>
<dbReference type="Proteomes" id="UP000215694">
    <property type="component" value="Unassembled WGS sequence"/>
</dbReference>
<dbReference type="GO" id="GO:0003677">
    <property type="term" value="F:DNA binding"/>
    <property type="evidence" value="ECO:0007669"/>
    <property type="project" value="UniProtKB-KW"/>
</dbReference>
<dbReference type="OrthoDB" id="9814553at2"/>
<keyword evidence="4" id="KW-1185">Reference proteome</keyword>
<dbReference type="InterPro" id="IPR014710">
    <property type="entry name" value="RmlC-like_jellyroll"/>
</dbReference>
<dbReference type="InterPro" id="IPR013096">
    <property type="entry name" value="Cupin_2"/>
</dbReference>
<dbReference type="InterPro" id="IPR010982">
    <property type="entry name" value="Lambda_DNA-bd_dom_sf"/>
</dbReference>
<keyword evidence="1" id="KW-0238">DNA-binding</keyword>
<sequence length="181" mass="20007">MNDLNIGEKIGQVRRKQSLSIRDLAKLAEVTPSLLSQIERGLANPSVNSLKSISSALNVPLFTFFVSEVNKKDLIVRSNSRKKVILPGSDDVIYEVLAPNGSDDLEFAIMNLAPHTSSCNDPIHHNGYEIAYILEGDATLHMDDEVFILYTGDSVKLPIGTNHRWENNTDSTTKVIFAVIL</sequence>
<dbReference type="CDD" id="cd00093">
    <property type="entry name" value="HTH_XRE"/>
    <property type="match status" value="1"/>
</dbReference>
<dbReference type="PANTHER" id="PTHR46797:SF19">
    <property type="entry name" value="BLL2473 PROTEIN"/>
    <property type="match status" value="1"/>
</dbReference>
<evidence type="ECO:0000313" key="3">
    <source>
        <dbReference type="EMBL" id="RDY25229.1"/>
    </source>
</evidence>
<gene>
    <name evidence="3" type="ORF">CHL78_019290</name>
</gene>
<dbReference type="GO" id="GO:0003700">
    <property type="term" value="F:DNA-binding transcription factor activity"/>
    <property type="evidence" value="ECO:0007669"/>
    <property type="project" value="TreeGrafter"/>
</dbReference>
<comment type="caution">
    <text evidence="3">The sequence shown here is derived from an EMBL/GenBank/DDBJ whole genome shotgun (WGS) entry which is preliminary data.</text>
</comment>
<name>A0A371IXM8_9FIRM</name>
<proteinExistence type="predicted"/>
<dbReference type="SUPFAM" id="SSF47413">
    <property type="entry name" value="lambda repressor-like DNA-binding domains"/>
    <property type="match status" value="1"/>
</dbReference>
<dbReference type="PROSITE" id="PS50943">
    <property type="entry name" value="HTH_CROC1"/>
    <property type="match status" value="1"/>
</dbReference>
<evidence type="ECO:0000256" key="1">
    <source>
        <dbReference type="ARBA" id="ARBA00023125"/>
    </source>
</evidence>
<dbReference type="InterPro" id="IPR001387">
    <property type="entry name" value="Cro/C1-type_HTH"/>
</dbReference>
<dbReference type="RefSeq" id="WP_094367933.1">
    <property type="nucleotide sequence ID" value="NZ_NOJY02000096.1"/>
</dbReference>
<protein>
    <submittedName>
        <fullName evidence="3">Cupin domain-containing protein</fullName>
    </submittedName>
</protein>
<reference evidence="3 4" key="1">
    <citation type="journal article" date="2017" name="Genome Announc.">
        <title>Draft Genome Sequence of Romboutsia weinsteinii sp. nov. Strain CCRI-19649(T) Isolated from Surface Water.</title>
        <authorList>
            <person name="Maheux A.F."/>
            <person name="Boudreau D.K."/>
            <person name="Berube E."/>
            <person name="Boissinot M."/>
            <person name="Cantin P."/>
            <person name="Raymond F."/>
            <person name="Corbeil J."/>
            <person name="Omar R.F."/>
            <person name="Bergeron M.G."/>
        </authorList>
    </citation>
    <scope>NUCLEOTIDE SEQUENCE [LARGE SCALE GENOMIC DNA]</scope>
    <source>
        <strain evidence="3 4">CCRI-19649</strain>
    </source>
</reference>
<evidence type="ECO:0000313" key="4">
    <source>
        <dbReference type="Proteomes" id="UP000215694"/>
    </source>
</evidence>
<dbReference type="InterPro" id="IPR050807">
    <property type="entry name" value="TransReg_Diox_bact_type"/>
</dbReference>
<dbReference type="InterPro" id="IPR011051">
    <property type="entry name" value="RmlC_Cupin_sf"/>
</dbReference>
<dbReference type="Gene3D" id="1.10.260.40">
    <property type="entry name" value="lambda repressor-like DNA-binding domains"/>
    <property type="match status" value="1"/>
</dbReference>
<dbReference type="Pfam" id="PF01381">
    <property type="entry name" value="HTH_3"/>
    <property type="match status" value="1"/>
</dbReference>